<accession>A0ABP6LR58</accession>
<gene>
    <name evidence="1" type="ORF">GCM10010448_36770</name>
</gene>
<protein>
    <submittedName>
        <fullName evidence="1">Uncharacterized protein</fullName>
    </submittedName>
</protein>
<comment type="caution">
    <text evidence="1">The sequence shown here is derived from an EMBL/GenBank/DDBJ whole genome shotgun (WGS) entry which is preliminary data.</text>
</comment>
<keyword evidence="2" id="KW-1185">Reference proteome</keyword>
<organism evidence="1 2">
    <name type="scientific">Streptomyces glomeratus</name>
    <dbReference type="NCBI Taxonomy" id="284452"/>
    <lineage>
        <taxon>Bacteria</taxon>
        <taxon>Bacillati</taxon>
        <taxon>Actinomycetota</taxon>
        <taxon>Actinomycetes</taxon>
        <taxon>Kitasatosporales</taxon>
        <taxon>Streptomycetaceae</taxon>
        <taxon>Streptomyces</taxon>
    </lineage>
</organism>
<sequence length="154" mass="16986">MTSLDRYDHDPDAIAWARAKVRKSVDRAERAAAGDTLGAEDREQWRRIAAYMRRELLNREGVVHAAFDERLPAFHGVNAAREPGMNEDPEATLNTLRPAERQKTAGAVDRIRAWIASEPVTAQTDFGEGYREALRDIQVLIGGPVPDVHGAGSG</sequence>
<proteinExistence type="predicted"/>
<name>A0ABP6LR58_9ACTN</name>
<dbReference type="EMBL" id="BAAAUF010000030">
    <property type="protein sequence ID" value="GAA3050382.1"/>
    <property type="molecule type" value="Genomic_DNA"/>
</dbReference>
<dbReference type="RefSeq" id="WP_234516660.1">
    <property type="nucleotide sequence ID" value="NZ_BAAAUF010000030.1"/>
</dbReference>
<evidence type="ECO:0000313" key="2">
    <source>
        <dbReference type="Proteomes" id="UP001501532"/>
    </source>
</evidence>
<dbReference type="Proteomes" id="UP001501532">
    <property type="component" value="Unassembled WGS sequence"/>
</dbReference>
<evidence type="ECO:0000313" key="1">
    <source>
        <dbReference type="EMBL" id="GAA3050382.1"/>
    </source>
</evidence>
<reference evidence="2" key="1">
    <citation type="journal article" date="2019" name="Int. J. Syst. Evol. Microbiol.">
        <title>The Global Catalogue of Microorganisms (GCM) 10K type strain sequencing project: providing services to taxonomists for standard genome sequencing and annotation.</title>
        <authorList>
            <consortium name="The Broad Institute Genomics Platform"/>
            <consortium name="The Broad Institute Genome Sequencing Center for Infectious Disease"/>
            <person name="Wu L."/>
            <person name="Ma J."/>
        </authorList>
    </citation>
    <scope>NUCLEOTIDE SEQUENCE [LARGE SCALE GENOMIC DNA]</scope>
    <source>
        <strain evidence="2">JCM 9091</strain>
    </source>
</reference>